<keyword evidence="1" id="KW-1133">Transmembrane helix</keyword>
<evidence type="ECO:0000256" key="1">
    <source>
        <dbReference type="SAM" id="Phobius"/>
    </source>
</evidence>
<keyword evidence="3" id="KW-1185">Reference proteome</keyword>
<dbReference type="Proteomes" id="UP000707206">
    <property type="component" value="Unassembled WGS sequence"/>
</dbReference>
<reference evidence="2" key="2">
    <citation type="submission" date="2020-03" db="EMBL/GenBank/DDBJ databases">
        <title>Flavobacteriaceae bacterium strain TP-CH-4, a member of the family Flavobacteriaceae isolated from a deep-sea seamount.</title>
        <authorList>
            <person name="Zhang D.-C."/>
        </authorList>
    </citation>
    <scope>NUCLEOTIDE SEQUENCE</scope>
    <source>
        <strain evidence="2">TP-CH-4</strain>
    </source>
</reference>
<accession>A0A967AQY0</accession>
<comment type="caution">
    <text evidence="2">The sequence shown here is derived from an EMBL/GenBank/DDBJ whole genome shotgun (WGS) entry which is preliminary data.</text>
</comment>
<gene>
    <name evidence="2" type="ORF">FK220_004345</name>
</gene>
<dbReference type="AlphaFoldDB" id="A0A967AQY0"/>
<keyword evidence="1" id="KW-0472">Membrane</keyword>
<reference evidence="2" key="1">
    <citation type="submission" date="2019-07" db="EMBL/GenBank/DDBJ databases">
        <authorList>
            <person name="De-Chao Zhang Q."/>
        </authorList>
    </citation>
    <scope>NUCLEOTIDE SEQUENCE</scope>
    <source>
        <strain evidence="2">TP-CH-4</strain>
    </source>
</reference>
<dbReference type="InterPro" id="IPR046635">
    <property type="entry name" value="DUF6747"/>
</dbReference>
<feature type="transmembrane region" description="Helical" evidence="1">
    <location>
        <begin position="29"/>
        <end position="50"/>
    </location>
</feature>
<name>A0A967AQY0_9FLAO</name>
<evidence type="ECO:0000313" key="3">
    <source>
        <dbReference type="Proteomes" id="UP000707206"/>
    </source>
</evidence>
<evidence type="ECO:0000313" key="2">
    <source>
        <dbReference type="EMBL" id="NHF58554.1"/>
    </source>
</evidence>
<dbReference type="Pfam" id="PF20532">
    <property type="entry name" value="DUF6747"/>
    <property type="match status" value="1"/>
</dbReference>
<proteinExistence type="predicted"/>
<sequence length="56" mass="6601">MKTTLLIREIYLEGFRNLGHYLLKNYMKAFAWFSFVLVGVGLYALLFRMLTGFAFD</sequence>
<organism evidence="2 3">
    <name type="scientific">Pelagihabitans pacificus</name>
    <dbReference type="NCBI Taxonomy" id="2696054"/>
    <lineage>
        <taxon>Bacteria</taxon>
        <taxon>Pseudomonadati</taxon>
        <taxon>Bacteroidota</taxon>
        <taxon>Flavobacteriia</taxon>
        <taxon>Flavobacteriales</taxon>
        <taxon>Flavobacteriaceae</taxon>
        <taxon>Pelagihabitans</taxon>
    </lineage>
</organism>
<dbReference type="RefSeq" id="WP_166204757.1">
    <property type="nucleotide sequence ID" value="NZ_VIKU02000001.1"/>
</dbReference>
<protein>
    <submittedName>
        <fullName evidence="2">Uncharacterized protein</fullName>
    </submittedName>
</protein>
<keyword evidence="1" id="KW-0812">Transmembrane</keyword>
<dbReference type="EMBL" id="VIKU02000001">
    <property type="protein sequence ID" value="NHF58554.1"/>
    <property type="molecule type" value="Genomic_DNA"/>
</dbReference>